<comment type="caution">
    <text evidence="9">The sequence shown here is derived from an EMBL/GenBank/DDBJ whole genome shotgun (WGS) entry which is preliminary data.</text>
</comment>
<evidence type="ECO:0000256" key="7">
    <source>
        <dbReference type="HAMAP-Rule" id="MF_01057"/>
    </source>
</evidence>
<dbReference type="PANTHER" id="PTHR23417:SF14">
    <property type="entry name" value="PENTACOTRIPEPTIDE-REPEAT REGION OF PRORP DOMAIN-CONTAINING PROTEIN"/>
    <property type="match status" value="1"/>
</dbReference>
<dbReference type="GO" id="GO:0043527">
    <property type="term" value="C:tRNA methyltransferase complex"/>
    <property type="evidence" value="ECO:0007669"/>
    <property type="project" value="TreeGrafter"/>
</dbReference>
<evidence type="ECO:0000256" key="1">
    <source>
        <dbReference type="ARBA" id="ARBA00000142"/>
    </source>
</evidence>
<dbReference type="STRING" id="411467.BACCAP_04857"/>
<feature type="binding site" evidence="7">
    <location>
        <position position="166"/>
    </location>
    <ligand>
        <name>substrate</name>
    </ligand>
</feature>
<dbReference type="Proteomes" id="UP000003639">
    <property type="component" value="Unassembled WGS sequence"/>
</dbReference>
<name>A6P2X3_9FIRM</name>
<feature type="binding site" evidence="7">
    <location>
        <position position="108"/>
    </location>
    <ligand>
        <name>S-adenosyl-L-methionine</name>
        <dbReference type="ChEBI" id="CHEBI:59789"/>
    </ligand>
</feature>
<proteinExistence type="inferred from homology"/>
<reference evidence="9 10" key="2">
    <citation type="submission" date="2007-06" db="EMBL/GenBank/DDBJ databases">
        <title>Draft genome sequence of Pseudoflavonifractor capillosus ATCC 29799.</title>
        <authorList>
            <person name="Sudarsanam P."/>
            <person name="Ley R."/>
            <person name="Guruge J."/>
            <person name="Turnbaugh P.J."/>
            <person name="Mahowald M."/>
            <person name="Liep D."/>
            <person name="Gordon J."/>
        </authorList>
    </citation>
    <scope>NUCLEOTIDE SEQUENCE [LARGE SCALE GENOMIC DNA]</scope>
    <source>
        <strain evidence="9 10">ATCC 29799</strain>
    </source>
</reference>
<dbReference type="InterPro" id="IPR029063">
    <property type="entry name" value="SAM-dependent_MTases_sf"/>
</dbReference>
<comment type="caution">
    <text evidence="7">Lacks conserved residue(s) required for the propagation of feature annotation.</text>
</comment>
<dbReference type="HAMAP" id="MF_01057">
    <property type="entry name" value="tRNA_methyltr_TrmB"/>
    <property type="match status" value="1"/>
</dbReference>
<evidence type="ECO:0000256" key="3">
    <source>
        <dbReference type="ARBA" id="ARBA00022603"/>
    </source>
</evidence>
<keyword evidence="10" id="KW-1185">Reference proteome</keyword>
<evidence type="ECO:0000256" key="4">
    <source>
        <dbReference type="ARBA" id="ARBA00022679"/>
    </source>
</evidence>
<sequence length="245" mass="28139">MILKIFKRGADSMRMRKKPNLIPRMERCAACQVRDPEARRGHWRDLMPEAKELRLELGCGKGRFTAETAAQNPDILFIAVERVPDAMVIAMERVTAMELHNVFFVDGDAAKLPEYFAPGEVDLIYINFCDPWPTKRHAKRRLTFVAFLKKYREVLKEKGQIHFKTDNRDLFEWSLTQFPQAGFELSEVTRDLHANGICGVMTDYEEKFHNLGTPINRCVGTMGELPPEPPKEEPEAEEAEEEAGE</sequence>
<dbReference type="InterPro" id="IPR003358">
    <property type="entry name" value="tRNA_(Gua-N-7)_MeTrfase_Trmb"/>
</dbReference>
<organism evidence="9 10">
    <name type="scientific">Pseudoflavonifractor capillosus ATCC 29799</name>
    <dbReference type="NCBI Taxonomy" id="411467"/>
    <lineage>
        <taxon>Bacteria</taxon>
        <taxon>Bacillati</taxon>
        <taxon>Bacillota</taxon>
        <taxon>Clostridia</taxon>
        <taxon>Eubacteriales</taxon>
        <taxon>Oscillospiraceae</taxon>
        <taxon>Pseudoflavonifractor</taxon>
    </lineage>
</organism>
<evidence type="ECO:0000256" key="5">
    <source>
        <dbReference type="ARBA" id="ARBA00022691"/>
    </source>
</evidence>
<comment type="function">
    <text evidence="2 7">Catalyzes the formation of N(7)-methylguanine at position 46 (m7G46) in tRNA.</text>
</comment>
<dbReference type="NCBIfam" id="TIGR00091">
    <property type="entry name" value="tRNA (guanosine(46)-N7)-methyltransferase TrmB"/>
    <property type="match status" value="1"/>
</dbReference>
<evidence type="ECO:0000256" key="2">
    <source>
        <dbReference type="ARBA" id="ARBA00003015"/>
    </source>
</evidence>
<dbReference type="SUPFAM" id="SSF53335">
    <property type="entry name" value="S-adenosyl-L-methionine-dependent methyltransferases"/>
    <property type="match status" value="1"/>
</dbReference>
<dbReference type="Pfam" id="PF02390">
    <property type="entry name" value="Methyltransf_4"/>
    <property type="match status" value="1"/>
</dbReference>
<accession>A6P2X3</accession>
<dbReference type="eggNOG" id="COG0220">
    <property type="taxonomic scope" value="Bacteria"/>
</dbReference>
<evidence type="ECO:0000256" key="6">
    <source>
        <dbReference type="ARBA" id="ARBA00022694"/>
    </source>
</evidence>
<protein>
    <recommendedName>
        <fullName evidence="7">tRNA (guanine-N(7)-)-methyltransferase</fullName>
        <ecNumber evidence="7">2.1.1.33</ecNumber>
    </recommendedName>
    <alternativeName>
        <fullName evidence="7">tRNA (guanine(46)-N(7))-methyltransferase</fullName>
    </alternativeName>
    <alternativeName>
        <fullName evidence="7">tRNA(m7G46)-methyltransferase</fullName>
    </alternativeName>
</protein>
<keyword evidence="5 7" id="KW-0949">S-adenosyl-L-methionine</keyword>
<keyword evidence="6 7" id="KW-0819">tRNA processing</keyword>
<feature type="binding site" evidence="7">
    <location>
        <position position="81"/>
    </location>
    <ligand>
        <name>S-adenosyl-L-methionine</name>
        <dbReference type="ChEBI" id="CHEBI:59789"/>
    </ligand>
</feature>
<reference evidence="9 10" key="1">
    <citation type="submission" date="2007-04" db="EMBL/GenBank/DDBJ databases">
        <authorList>
            <person name="Fulton L."/>
            <person name="Clifton S."/>
            <person name="Fulton B."/>
            <person name="Xu J."/>
            <person name="Minx P."/>
            <person name="Pepin K.H."/>
            <person name="Johnson M."/>
            <person name="Thiruvilangam P."/>
            <person name="Bhonagiri V."/>
            <person name="Nash W.E."/>
            <person name="Mardis E.R."/>
            <person name="Wilson R.K."/>
        </authorList>
    </citation>
    <scope>NUCLEOTIDE SEQUENCE [LARGE SCALE GENOMIC DNA]</scope>
    <source>
        <strain evidence="9 10">ATCC 29799</strain>
    </source>
</reference>
<dbReference type="Gene3D" id="3.40.50.150">
    <property type="entry name" value="Vaccinia Virus protein VP39"/>
    <property type="match status" value="1"/>
</dbReference>
<feature type="binding site" evidence="7">
    <location>
        <position position="130"/>
    </location>
    <ligand>
        <name>S-adenosyl-L-methionine</name>
        <dbReference type="ChEBI" id="CHEBI:59789"/>
    </ligand>
</feature>
<comment type="similarity">
    <text evidence="7">Belongs to the class I-like SAM-binding methyltransferase superfamily. TrmB family.</text>
</comment>
<dbReference type="EC" id="2.1.1.33" evidence="7"/>
<comment type="pathway">
    <text evidence="7">tRNA modification; N(7)-methylguanine-tRNA biosynthesis.</text>
</comment>
<keyword evidence="4 7" id="KW-0808">Transferase</keyword>
<dbReference type="NCBIfam" id="NF001080">
    <property type="entry name" value="PRK00121.2-2"/>
    <property type="match status" value="1"/>
</dbReference>
<gene>
    <name evidence="7 9" type="primary">trmB</name>
    <name evidence="9" type="ORF">BACCAP_04857</name>
</gene>
<feature type="binding site" evidence="7">
    <location>
        <position position="56"/>
    </location>
    <ligand>
        <name>S-adenosyl-L-methionine</name>
        <dbReference type="ChEBI" id="CHEBI:59789"/>
    </ligand>
</feature>
<dbReference type="GO" id="GO:0008176">
    <property type="term" value="F:tRNA (guanine(46)-N7)-methyltransferase activity"/>
    <property type="evidence" value="ECO:0007669"/>
    <property type="project" value="UniProtKB-UniRule"/>
</dbReference>
<dbReference type="CDD" id="cd02440">
    <property type="entry name" value="AdoMet_MTases"/>
    <property type="match status" value="1"/>
</dbReference>
<dbReference type="InterPro" id="IPR055361">
    <property type="entry name" value="tRNA_methyltr_TrmB_bact"/>
</dbReference>
<dbReference type="AlphaFoldDB" id="A6P2X3"/>
<evidence type="ECO:0000313" key="10">
    <source>
        <dbReference type="Proteomes" id="UP000003639"/>
    </source>
</evidence>
<feature type="binding site" evidence="7">
    <location>
        <begin position="202"/>
        <end position="205"/>
    </location>
    <ligand>
        <name>substrate</name>
    </ligand>
</feature>
<dbReference type="UniPathway" id="UPA00989"/>
<feature type="compositionally biased region" description="Acidic residues" evidence="8">
    <location>
        <begin position="234"/>
        <end position="245"/>
    </location>
</feature>
<feature type="region of interest" description="Disordered" evidence="8">
    <location>
        <begin position="221"/>
        <end position="245"/>
    </location>
</feature>
<evidence type="ECO:0000256" key="8">
    <source>
        <dbReference type="SAM" id="MobiDB-lite"/>
    </source>
</evidence>
<dbReference type="PANTHER" id="PTHR23417">
    <property type="entry name" value="3-DEOXY-D-MANNO-OCTULOSONIC-ACID TRANSFERASE/TRNA GUANINE-N 7 - -METHYLTRANSFERASE"/>
    <property type="match status" value="1"/>
</dbReference>
<comment type="catalytic activity">
    <reaction evidence="1 7">
        <text>guanosine(46) in tRNA + S-adenosyl-L-methionine = N(7)-methylguanosine(46) in tRNA + S-adenosyl-L-homocysteine</text>
        <dbReference type="Rhea" id="RHEA:42708"/>
        <dbReference type="Rhea" id="RHEA-COMP:10188"/>
        <dbReference type="Rhea" id="RHEA-COMP:10189"/>
        <dbReference type="ChEBI" id="CHEBI:57856"/>
        <dbReference type="ChEBI" id="CHEBI:59789"/>
        <dbReference type="ChEBI" id="CHEBI:74269"/>
        <dbReference type="ChEBI" id="CHEBI:74480"/>
        <dbReference type="EC" id="2.1.1.33"/>
    </reaction>
</comment>
<keyword evidence="3 7" id="KW-0489">Methyltransferase</keyword>
<dbReference type="PROSITE" id="PS51625">
    <property type="entry name" value="SAM_MT_TRMB"/>
    <property type="match status" value="1"/>
</dbReference>
<dbReference type="EMBL" id="AAXG02000059">
    <property type="protein sequence ID" value="EDM97332.1"/>
    <property type="molecule type" value="Genomic_DNA"/>
</dbReference>
<evidence type="ECO:0000313" key="9">
    <source>
        <dbReference type="EMBL" id="EDM97332.1"/>
    </source>
</evidence>